<dbReference type="InterPro" id="IPR012902">
    <property type="entry name" value="N_methyl_site"/>
</dbReference>
<evidence type="ECO:0000256" key="6">
    <source>
        <dbReference type="ARBA" id="ARBA00022692"/>
    </source>
</evidence>
<evidence type="ECO:0000256" key="9">
    <source>
        <dbReference type="ARBA" id="ARBA00025772"/>
    </source>
</evidence>
<keyword evidence="5" id="KW-0997">Cell inner membrane</keyword>
<evidence type="ECO:0000256" key="3">
    <source>
        <dbReference type="ARBA" id="ARBA00022475"/>
    </source>
</evidence>
<dbReference type="BioCyc" id="TINT75379:TINT_RS16550-MONOMER"/>
<dbReference type="EMBL" id="CP002021">
    <property type="protein sequence ID" value="ADG29821.1"/>
    <property type="molecule type" value="Genomic_DNA"/>
</dbReference>
<evidence type="ECO:0000256" key="2">
    <source>
        <dbReference type="ARBA" id="ARBA00021549"/>
    </source>
</evidence>
<dbReference type="Pfam" id="PF12019">
    <property type="entry name" value="GspH"/>
    <property type="match status" value="1"/>
</dbReference>
<evidence type="ECO:0000256" key="8">
    <source>
        <dbReference type="ARBA" id="ARBA00023136"/>
    </source>
</evidence>
<evidence type="ECO:0000259" key="12">
    <source>
        <dbReference type="Pfam" id="PF12019"/>
    </source>
</evidence>
<evidence type="ECO:0000313" key="13">
    <source>
        <dbReference type="EMBL" id="ADG29821.1"/>
    </source>
</evidence>
<dbReference type="GO" id="GO:0015627">
    <property type="term" value="C:type II protein secretion system complex"/>
    <property type="evidence" value="ECO:0007669"/>
    <property type="project" value="InterPro"/>
</dbReference>
<dbReference type="Gene3D" id="3.55.40.10">
    <property type="entry name" value="minor pseudopilin epsh domain"/>
    <property type="match status" value="1"/>
</dbReference>
<name>D5X4Z7_THIK1</name>
<dbReference type="GO" id="GO:0015628">
    <property type="term" value="P:protein secretion by the type II secretion system"/>
    <property type="evidence" value="ECO:0007669"/>
    <property type="project" value="InterPro"/>
</dbReference>
<evidence type="ECO:0000256" key="10">
    <source>
        <dbReference type="ARBA" id="ARBA00030775"/>
    </source>
</evidence>
<evidence type="ECO:0000256" key="1">
    <source>
        <dbReference type="ARBA" id="ARBA00004377"/>
    </source>
</evidence>
<feature type="domain" description="General secretion pathway GspH" evidence="12">
    <location>
        <begin position="60"/>
        <end position="185"/>
    </location>
</feature>
<evidence type="ECO:0000256" key="5">
    <source>
        <dbReference type="ARBA" id="ARBA00022519"/>
    </source>
</evidence>
<dbReference type="STRING" id="75379.Tint_0411"/>
<evidence type="ECO:0000256" key="4">
    <source>
        <dbReference type="ARBA" id="ARBA00022481"/>
    </source>
</evidence>
<sequence length="201" mass="21859">MPQVQLWSKRPSVVDLSRPRERGFTLIEAMLVLLVAAVLMGIAAPSLRGWLLQQHLSTSTNSLISAFHLARQTAIQSHQAVSLCAGHEGTCHSKAAWDWSKGWIVFYDRNRNGILDGEERPLQTGLGAHSNLVVAANSPLRKPVIFTPLGFAEQPGGAFAAGRLRLCAPLPIYKNARDLVLSKSGRIRLEESDFSGACPSP</sequence>
<dbReference type="KEGG" id="tin:Tint_0411"/>
<accession>D5X4Z7</accession>
<gene>
    <name evidence="13" type="ordered locus">Tint_0411</name>
</gene>
<dbReference type="NCBIfam" id="TIGR02532">
    <property type="entry name" value="IV_pilin_GFxxxE"/>
    <property type="match status" value="1"/>
</dbReference>
<evidence type="ECO:0000256" key="7">
    <source>
        <dbReference type="ARBA" id="ARBA00022989"/>
    </source>
</evidence>
<dbReference type="HOGENOM" id="CLU_084761_1_1_4"/>
<dbReference type="Pfam" id="PF07963">
    <property type="entry name" value="N_methyl"/>
    <property type="match status" value="1"/>
</dbReference>
<keyword evidence="7 11" id="KW-1133">Transmembrane helix</keyword>
<feature type="transmembrane region" description="Helical" evidence="11">
    <location>
        <begin position="24"/>
        <end position="44"/>
    </location>
</feature>
<dbReference type="eggNOG" id="COG4970">
    <property type="taxonomic scope" value="Bacteria"/>
</dbReference>
<keyword evidence="4" id="KW-0488">Methylation</keyword>
<dbReference type="SUPFAM" id="SSF54523">
    <property type="entry name" value="Pili subunits"/>
    <property type="match status" value="1"/>
</dbReference>
<keyword evidence="3" id="KW-1003">Cell membrane</keyword>
<keyword evidence="8 11" id="KW-0472">Membrane</keyword>
<dbReference type="PROSITE" id="PS00409">
    <property type="entry name" value="PROKAR_NTER_METHYL"/>
    <property type="match status" value="1"/>
</dbReference>
<dbReference type="AlphaFoldDB" id="D5X4Z7"/>
<comment type="subcellular location">
    <subcellularLocation>
        <location evidence="1">Cell inner membrane</location>
        <topology evidence="1">Single-pass membrane protein</topology>
    </subcellularLocation>
</comment>
<organism evidence="13">
    <name type="scientific">Thiomonas intermedia (strain K12)</name>
    <name type="common">Thiobacillus intermedius</name>
    <dbReference type="NCBI Taxonomy" id="75379"/>
    <lineage>
        <taxon>Bacteria</taxon>
        <taxon>Pseudomonadati</taxon>
        <taxon>Pseudomonadota</taxon>
        <taxon>Betaproteobacteria</taxon>
        <taxon>Burkholderiales</taxon>
        <taxon>Thiomonas</taxon>
    </lineage>
</organism>
<reference evidence="13" key="1">
    <citation type="submission" date="2010-04" db="EMBL/GenBank/DDBJ databases">
        <title>Complete sequence of Thiomonas intermedia K12.</title>
        <authorList>
            <consortium name="US DOE Joint Genome Institute"/>
            <person name="Lucas S."/>
            <person name="Copeland A."/>
            <person name="Lapidus A."/>
            <person name="Cheng J.-F."/>
            <person name="Bruce D."/>
            <person name="Goodwin L."/>
            <person name="Pitluck S."/>
            <person name="Davenport K."/>
            <person name="Detter J.C."/>
            <person name="Han C."/>
            <person name="Tapia R."/>
            <person name="Land M."/>
            <person name="Hauser L."/>
            <person name="Kyrpides N."/>
            <person name="Ovchinnikova G."/>
            <person name="Kerfeld C.A."/>
            <person name="Cannon G.C."/>
            <person name="Heinhorst S."/>
            <person name="Woyke T."/>
        </authorList>
    </citation>
    <scope>NUCLEOTIDE SEQUENCE [LARGE SCALE GENOMIC DNA]</scope>
    <source>
        <strain evidence="13">K12</strain>
    </source>
</reference>
<proteinExistence type="inferred from homology"/>
<protein>
    <recommendedName>
        <fullName evidence="2">Type II secretion system protein H</fullName>
    </recommendedName>
    <alternativeName>
        <fullName evidence="10">General secretion pathway protein H</fullName>
    </alternativeName>
</protein>
<evidence type="ECO:0000256" key="11">
    <source>
        <dbReference type="SAM" id="Phobius"/>
    </source>
</evidence>
<keyword evidence="6 11" id="KW-0812">Transmembrane</keyword>
<dbReference type="InterPro" id="IPR045584">
    <property type="entry name" value="Pilin-like"/>
</dbReference>
<comment type="similarity">
    <text evidence="9">Belongs to the GSP H family.</text>
</comment>
<dbReference type="GO" id="GO:0005886">
    <property type="term" value="C:plasma membrane"/>
    <property type="evidence" value="ECO:0007669"/>
    <property type="project" value="UniProtKB-SubCell"/>
</dbReference>
<dbReference type="InterPro" id="IPR022346">
    <property type="entry name" value="T2SS_GspH"/>
</dbReference>